<dbReference type="GO" id="GO:0005524">
    <property type="term" value="F:ATP binding"/>
    <property type="evidence" value="ECO:0007669"/>
    <property type="project" value="UniProtKB-KW"/>
</dbReference>
<dbReference type="VEuPathDB" id="TrichDB:TVAGG3_0080900"/>
<dbReference type="SMR" id="A2G228"/>
<reference evidence="17" key="2">
    <citation type="journal article" date="2007" name="Science">
        <title>Draft genome sequence of the sexually transmitted pathogen Trichomonas vaginalis.</title>
        <authorList>
            <person name="Carlton J.M."/>
            <person name="Hirt R.P."/>
            <person name="Silva J.C."/>
            <person name="Delcher A.L."/>
            <person name="Schatz M."/>
            <person name="Zhao Q."/>
            <person name="Wortman J.R."/>
            <person name="Bidwell S.L."/>
            <person name="Alsmark U.C.M."/>
            <person name="Besteiro S."/>
            <person name="Sicheritz-Ponten T."/>
            <person name="Noel C.J."/>
            <person name="Dacks J.B."/>
            <person name="Foster P.G."/>
            <person name="Simillion C."/>
            <person name="Van de Peer Y."/>
            <person name="Miranda-Saavedra D."/>
            <person name="Barton G.J."/>
            <person name="Westrop G.D."/>
            <person name="Mueller S."/>
            <person name="Dessi D."/>
            <person name="Fiori P.L."/>
            <person name="Ren Q."/>
            <person name="Paulsen I."/>
            <person name="Zhang H."/>
            <person name="Bastida-Corcuera F.D."/>
            <person name="Simoes-Barbosa A."/>
            <person name="Brown M.T."/>
            <person name="Hayes R.D."/>
            <person name="Mukherjee M."/>
            <person name="Okumura C.Y."/>
            <person name="Schneider R."/>
            <person name="Smith A.J."/>
            <person name="Vanacova S."/>
            <person name="Villalvazo M."/>
            <person name="Haas B.J."/>
            <person name="Pertea M."/>
            <person name="Feldblyum T.V."/>
            <person name="Utterback T.R."/>
            <person name="Shu C.L."/>
            <person name="Osoegawa K."/>
            <person name="de Jong P.J."/>
            <person name="Hrdy I."/>
            <person name="Horvathova L."/>
            <person name="Zubacova Z."/>
            <person name="Dolezal P."/>
            <person name="Malik S.B."/>
            <person name="Logsdon J.M. Jr."/>
            <person name="Henze K."/>
            <person name="Gupta A."/>
            <person name="Wang C.C."/>
            <person name="Dunne R.L."/>
            <person name="Upcroft J.A."/>
            <person name="Upcroft P."/>
            <person name="White O."/>
            <person name="Salzberg S.L."/>
            <person name="Tang P."/>
            <person name="Chiu C.-H."/>
            <person name="Lee Y.-S."/>
            <person name="Embley T.M."/>
            <person name="Coombs G.H."/>
            <person name="Mottram J.C."/>
            <person name="Tachezy J."/>
            <person name="Fraser-Liggett C.M."/>
            <person name="Johnson P.J."/>
        </authorList>
    </citation>
    <scope>NUCLEOTIDE SEQUENCE [LARGE SCALE GENOMIC DNA]</scope>
    <source>
        <strain evidence="17">G3</strain>
    </source>
</reference>
<evidence type="ECO:0000256" key="2">
    <source>
        <dbReference type="ARBA" id="ARBA00011902"/>
    </source>
</evidence>
<keyword evidence="12" id="KW-0829">Tyrosine-protein kinase</keyword>
<evidence type="ECO:0000256" key="11">
    <source>
        <dbReference type="ARBA" id="ARBA00023136"/>
    </source>
</evidence>
<protein>
    <recommendedName>
        <fullName evidence="2">receptor protein-tyrosine kinase</fullName>
        <ecNumber evidence="2">2.7.10.1</ecNumber>
    </recommendedName>
</protein>
<evidence type="ECO:0000256" key="8">
    <source>
        <dbReference type="ARBA" id="ARBA00022777"/>
    </source>
</evidence>
<dbReference type="AlphaFoldDB" id="A2G228"/>
<keyword evidence="7" id="KW-0547">Nucleotide-binding</keyword>
<keyword evidence="8" id="KW-0418">Kinase</keyword>
<keyword evidence="9" id="KW-0067">ATP-binding</keyword>
<keyword evidence="18" id="KW-1185">Reference proteome</keyword>
<keyword evidence="4" id="KW-0808">Transferase</keyword>
<dbReference type="Proteomes" id="UP000001542">
    <property type="component" value="Unassembled WGS sequence"/>
</dbReference>
<evidence type="ECO:0000256" key="4">
    <source>
        <dbReference type="ARBA" id="ARBA00022679"/>
    </source>
</evidence>
<evidence type="ECO:0000259" key="16">
    <source>
        <dbReference type="Pfam" id="PF12810"/>
    </source>
</evidence>
<gene>
    <name evidence="17" type="ORF">TVAG_200180</name>
</gene>
<evidence type="ECO:0000256" key="13">
    <source>
        <dbReference type="ARBA" id="ARBA00023157"/>
    </source>
</evidence>
<proteinExistence type="predicted"/>
<dbReference type="VEuPathDB" id="TrichDB:TVAG_200180"/>
<dbReference type="InterPro" id="IPR055163">
    <property type="entry name" value="ALK/LTK-like_GRD"/>
</dbReference>
<name>A2G228_TRIV3</name>
<dbReference type="KEGG" id="tva:4746447"/>
<comment type="subcellular location">
    <subcellularLocation>
        <location evidence="1">Cell membrane</location>
        <topology evidence="1">Single-pass type I membrane protein</topology>
    </subcellularLocation>
</comment>
<evidence type="ECO:0000256" key="14">
    <source>
        <dbReference type="ARBA" id="ARBA00023170"/>
    </source>
</evidence>
<evidence type="ECO:0000313" key="17">
    <source>
        <dbReference type="EMBL" id="EAX88786.1"/>
    </source>
</evidence>
<keyword evidence="13" id="KW-1015">Disulfide bond</keyword>
<dbReference type="InParanoid" id="A2G228"/>
<evidence type="ECO:0000256" key="3">
    <source>
        <dbReference type="ARBA" id="ARBA00022475"/>
    </source>
</evidence>
<keyword evidence="6" id="KW-0732">Signal</keyword>
<dbReference type="EC" id="2.7.10.1" evidence="2"/>
<keyword evidence="3" id="KW-1003">Cell membrane</keyword>
<evidence type="ECO:0000256" key="7">
    <source>
        <dbReference type="ARBA" id="ARBA00022741"/>
    </source>
</evidence>
<evidence type="ECO:0000256" key="1">
    <source>
        <dbReference type="ARBA" id="ARBA00004251"/>
    </source>
</evidence>
<evidence type="ECO:0000256" key="12">
    <source>
        <dbReference type="ARBA" id="ARBA00023137"/>
    </source>
</evidence>
<evidence type="ECO:0000256" key="10">
    <source>
        <dbReference type="ARBA" id="ARBA00022989"/>
    </source>
</evidence>
<reference evidence="17" key="1">
    <citation type="submission" date="2006-10" db="EMBL/GenBank/DDBJ databases">
        <authorList>
            <person name="Amadeo P."/>
            <person name="Zhao Q."/>
            <person name="Wortman J."/>
            <person name="Fraser-Liggett C."/>
            <person name="Carlton J."/>
        </authorList>
    </citation>
    <scope>NUCLEOTIDE SEQUENCE</scope>
    <source>
        <strain evidence="17">G3</strain>
    </source>
</reference>
<feature type="domain" description="ALK/LTK-like glycine-rich" evidence="16">
    <location>
        <begin position="32"/>
        <end position="140"/>
    </location>
</feature>
<keyword evidence="11" id="KW-0472">Membrane</keyword>
<dbReference type="GO" id="GO:0005886">
    <property type="term" value="C:plasma membrane"/>
    <property type="evidence" value="ECO:0007669"/>
    <property type="project" value="UniProtKB-SubCell"/>
</dbReference>
<accession>A2G228</accession>
<organism evidence="17 18">
    <name type="scientific">Trichomonas vaginalis (strain ATCC PRA-98 / G3)</name>
    <dbReference type="NCBI Taxonomy" id="412133"/>
    <lineage>
        <taxon>Eukaryota</taxon>
        <taxon>Metamonada</taxon>
        <taxon>Parabasalia</taxon>
        <taxon>Trichomonadida</taxon>
        <taxon>Trichomonadidae</taxon>
        <taxon>Trichomonas</taxon>
    </lineage>
</organism>
<dbReference type="GO" id="GO:0004714">
    <property type="term" value="F:transmembrane receptor protein tyrosine kinase activity"/>
    <property type="evidence" value="ECO:0007669"/>
    <property type="project" value="UniProtKB-EC"/>
</dbReference>
<dbReference type="Pfam" id="PF12810">
    <property type="entry name" value="ALK_LTK_GRD"/>
    <property type="match status" value="1"/>
</dbReference>
<keyword evidence="15" id="KW-0325">Glycoprotein</keyword>
<evidence type="ECO:0000256" key="6">
    <source>
        <dbReference type="ARBA" id="ARBA00022729"/>
    </source>
</evidence>
<keyword evidence="5" id="KW-0812">Transmembrane</keyword>
<evidence type="ECO:0000256" key="5">
    <source>
        <dbReference type="ARBA" id="ARBA00022692"/>
    </source>
</evidence>
<dbReference type="RefSeq" id="XP_001301716.1">
    <property type="nucleotide sequence ID" value="XM_001301715.1"/>
</dbReference>
<keyword evidence="14" id="KW-0675">Receptor</keyword>
<keyword evidence="10" id="KW-1133">Transmembrane helix</keyword>
<sequence>MNVPYYLSFSLLRSNSIDIAADFDYNDNCIPYSILLDPGRYFFEAWGAAGGNYGGNGGYTAGTIDFSTRTQLYAIVGGMGEMPVKEVRNTKGGCGGGGKGGAPASTNYYSGAGGGGATTVYYQNYSTDNRILVSGGGGAFKALGRALRMVMHAEVLQVMQVDLPLDMDTHIIFPMEELRQ</sequence>
<evidence type="ECO:0000256" key="15">
    <source>
        <dbReference type="ARBA" id="ARBA00023180"/>
    </source>
</evidence>
<evidence type="ECO:0000256" key="9">
    <source>
        <dbReference type="ARBA" id="ARBA00022840"/>
    </source>
</evidence>
<dbReference type="EMBL" id="DS114265">
    <property type="protein sequence ID" value="EAX88786.1"/>
    <property type="molecule type" value="Genomic_DNA"/>
</dbReference>
<evidence type="ECO:0000313" key="18">
    <source>
        <dbReference type="Proteomes" id="UP000001542"/>
    </source>
</evidence>